<evidence type="ECO:0000256" key="2">
    <source>
        <dbReference type="ARBA" id="ARBA00022771"/>
    </source>
</evidence>
<dbReference type="InterPro" id="IPR011016">
    <property type="entry name" value="Znf_RING-CH"/>
</dbReference>
<evidence type="ECO:0000256" key="3">
    <source>
        <dbReference type="ARBA" id="ARBA00022833"/>
    </source>
</evidence>
<name>A0ABQ9LLA9_HEVBR</name>
<evidence type="ECO:0000313" key="10">
    <source>
        <dbReference type="Proteomes" id="UP001174677"/>
    </source>
</evidence>
<gene>
    <name evidence="9" type="ORF">P3X46_019831</name>
</gene>
<dbReference type="InterPro" id="IPR039903">
    <property type="entry name" value="Zswim2"/>
</dbReference>
<feature type="domain" description="RING-CH-type" evidence="8">
    <location>
        <begin position="144"/>
        <end position="204"/>
    </location>
</feature>
<dbReference type="Pfam" id="PF13639">
    <property type="entry name" value="zf-RING_2"/>
    <property type="match status" value="1"/>
</dbReference>
<evidence type="ECO:0000259" key="7">
    <source>
        <dbReference type="PROSITE" id="PS50966"/>
    </source>
</evidence>
<evidence type="ECO:0000256" key="5">
    <source>
        <dbReference type="SAM" id="MobiDB-lite"/>
    </source>
</evidence>
<keyword evidence="2 4" id="KW-0863">Zinc-finger</keyword>
<accession>A0ABQ9LLA9</accession>
<keyword evidence="1" id="KW-0479">Metal-binding</keyword>
<evidence type="ECO:0000256" key="4">
    <source>
        <dbReference type="PROSITE-ProRule" id="PRU00175"/>
    </source>
</evidence>
<organism evidence="9 10">
    <name type="scientific">Hevea brasiliensis</name>
    <name type="common">Para rubber tree</name>
    <name type="synonym">Siphonia brasiliensis</name>
    <dbReference type="NCBI Taxonomy" id="3981"/>
    <lineage>
        <taxon>Eukaryota</taxon>
        <taxon>Viridiplantae</taxon>
        <taxon>Streptophyta</taxon>
        <taxon>Embryophyta</taxon>
        <taxon>Tracheophyta</taxon>
        <taxon>Spermatophyta</taxon>
        <taxon>Magnoliopsida</taxon>
        <taxon>eudicotyledons</taxon>
        <taxon>Gunneridae</taxon>
        <taxon>Pentapetalae</taxon>
        <taxon>rosids</taxon>
        <taxon>fabids</taxon>
        <taxon>Malpighiales</taxon>
        <taxon>Euphorbiaceae</taxon>
        <taxon>Crotonoideae</taxon>
        <taxon>Micrandreae</taxon>
        <taxon>Hevea</taxon>
    </lineage>
</organism>
<feature type="compositionally biased region" description="Low complexity" evidence="5">
    <location>
        <begin position="1"/>
        <end position="10"/>
    </location>
</feature>
<reference evidence="9" key="1">
    <citation type="journal article" date="2023" name="Plant Biotechnol. J.">
        <title>Chromosome-level wild Hevea brasiliensis genome provides new tools for genomic-assisted breeding and valuable loci to elevate rubber yield.</title>
        <authorList>
            <person name="Cheng H."/>
            <person name="Song X."/>
            <person name="Hu Y."/>
            <person name="Wu T."/>
            <person name="Yang Q."/>
            <person name="An Z."/>
            <person name="Feng S."/>
            <person name="Deng Z."/>
            <person name="Wu W."/>
            <person name="Zeng X."/>
            <person name="Tu M."/>
            <person name="Wang X."/>
            <person name="Huang H."/>
        </authorList>
    </citation>
    <scope>NUCLEOTIDE SEQUENCE</scope>
    <source>
        <strain evidence="9">MT/VB/25A 57/8</strain>
    </source>
</reference>
<dbReference type="PROSITE" id="PS50966">
    <property type="entry name" value="ZF_SWIM"/>
    <property type="match status" value="1"/>
</dbReference>
<dbReference type="Proteomes" id="UP001174677">
    <property type="component" value="Chromosome 11"/>
</dbReference>
<sequence length="231" mass="26245">MESVASSSSSSDRRLHPHFRPTQPLQDRIFRALHHHLRLLHRSESNFFILGATGNVYTVTLTTTPSCTCPDRRSPCKHILFVLIRVLGVSLDDTCLRRRTLRPCRINRLLDTSSLSDSLASASVRQRFHQLFFQARQGGLRPQVEIEEGTMCPICLDEMEKEERVVACGTCKNVVHEDCLVRWRRSRGRRGGSCVICRARWRDQSSQERYLNLAAYVSEDDTAPSGSLCSG</sequence>
<dbReference type="Gene3D" id="3.30.40.10">
    <property type="entry name" value="Zinc/RING finger domain, C3HC4 (zinc finger)"/>
    <property type="match status" value="1"/>
</dbReference>
<dbReference type="PROSITE" id="PS51292">
    <property type="entry name" value="ZF_RING_CH"/>
    <property type="match status" value="1"/>
</dbReference>
<evidence type="ECO:0008006" key="11">
    <source>
        <dbReference type="Google" id="ProtNLM"/>
    </source>
</evidence>
<feature type="domain" description="RING-type" evidence="6">
    <location>
        <begin position="152"/>
        <end position="198"/>
    </location>
</feature>
<keyword evidence="3" id="KW-0862">Zinc</keyword>
<dbReference type="Pfam" id="PF04434">
    <property type="entry name" value="SWIM"/>
    <property type="match status" value="1"/>
</dbReference>
<dbReference type="EMBL" id="JARPOI010000011">
    <property type="protein sequence ID" value="KAJ9168285.1"/>
    <property type="molecule type" value="Genomic_DNA"/>
</dbReference>
<dbReference type="PANTHER" id="PTHR21540:SF0">
    <property type="entry name" value="PHD FAMILY PROTEIN"/>
    <property type="match status" value="1"/>
</dbReference>
<dbReference type="PROSITE" id="PS50089">
    <property type="entry name" value="ZF_RING_2"/>
    <property type="match status" value="1"/>
</dbReference>
<evidence type="ECO:0000313" key="9">
    <source>
        <dbReference type="EMBL" id="KAJ9168285.1"/>
    </source>
</evidence>
<dbReference type="InterPro" id="IPR013083">
    <property type="entry name" value="Znf_RING/FYVE/PHD"/>
</dbReference>
<dbReference type="InterPro" id="IPR001841">
    <property type="entry name" value="Znf_RING"/>
</dbReference>
<proteinExistence type="predicted"/>
<dbReference type="SUPFAM" id="SSF57850">
    <property type="entry name" value="RING/U-box"/>
    <property type="match status" value="1"/>
</dbReference>
<feature type="domain" description="SWIM-type" evidence="7">
    <location>
        <begin position="57"/>
        <end position="87"/>
    </location>
</feature>
<comment type="caution">
    <text evidence="9">The sequence shown here is derived from an EMBL/GenBank/DDBJ whole genome shotgun (WGS) entry which is preliminary data.</text>
</comment>
<dbReference type="InterPro" id="IPR007527">
    <property type="entry name" value="Znf_SWIM"/>
</dbReference>
<evidence type="ECO:0000256" key="1">
    <source>
        <dbReference type="ARBA" id="ARBA00022723"/>
    </source>
</evidence>
<evidence type="ECO:0000259" key="8">
    <source>
        <dbReference type="PROSITE" id="PS51292"/>
    </source>
</evidence>
<dbReference type="SMART" id="SM00744">
    <property type="entry name" value="RINGv"/>
    <property type="match status" value="1"/>
</dbReference>
<keyword evidence="10" id="KW-1185">Reference proteome</keyword>
<feature type="region of interest" description="Disordered" evidence="5">
    <location>
        <begin position="1"/>
        <end position="20"/>
    </location>
</feature>
<dbReference type="PANTHER" id="PTHR21540">
    <property type="entry name" value="RING FINGER AND SWIM DOMAIN-CONTAINING PROTEIN 2"/>
    <property type="match status" value="1"/>
</dbReference>
<protein>
    <recommendedName>
        <fullName evidence="11">SWIM-type domain-containing protein</fullName>
    </recommendedName>
</protein>
<evidence type="ECO:0000259" key="6">
    <source>
        <dbReference type="PROSITE" id="PS50089"/>
    </source>
</evidence>